<name>A0A7S3KRQ5_EUPCR</name>
<dbReference type="EMBL" id="HBIK01028909">
    <property type="protein sequence ID" value="CAE0388593.1"/>
    <property type="molecule type" value="Transcribed_RNA"/>
</dbReference>
<reference evidence="1" key="1">
    <citation type="submission" date="2021-01" db="EMBL/GenBank/DDBJ databases">
        <authorList>
            <person name="Corre E."/>
            <person name="Pelletier E."/>
            <person name="Niang G."/>
            <person name="Scheremetjew M."/>
            <person name="Finn R."/>
            <person name="Kale V."/>
            <person name="Holt S."/>
            <person name="Cochrane G."/>
            <person name="Meng A."/>
            <person name="Brown T."/>
            <person name="Cohen L."/>
        </authorList>
    </citation>
    <scope>NUCLEOTIDE SEQUENCE</scope>
    <source>
        <strain evidence="1">CT5</strain>
    </source>
</reference>
<protein>
    <submittedName>
        <fullName evidence="1">Uncharacterized protein</fullName>
    </submittedName>
</protein>
<organism evidence="1">
    <name type="scientific">Euplotes crassus</name>
    <dbReference type="NCBI Taxonomy" id="5936"/>
    <lineage>
        <taxon>Eukaryota</taxon>
        <taxon>Sar</taxon>
        <taxon>Alveolata</taxon>
        <taxon>Ciliophora</taxon>
        <taxon>Intramacronucleata</taxon>
        <taxon>Spirotrichea</taxon>
        <taxon>Hypotrichia</taxon>
        <taxon>Euplotida</taxon>
        <taxon>Euplotidae</taxon>
        <taxon>Moneuplotes</taxon>
    </lineage>
</organism>
<gene>
    <name evidence="1" type="ORF">ECRA1380_LOCUS13565</name>
</gene>
<sequence>MKSKTQRMILQKEWDRNEKVGDLKKAILNRKITPYNIESHLNGMVGNMSAKEYKTLVGGNKVDTVKKFFVESNKPIEALPEKSDLKLSYNIAKKDDHEIIAYETSRLHRRSMTDLKFNKFNEVLNVGKSMLPDIHSNRGGRQSMSKIHKIDYTRLNPINKKRLDRKPTDDIKLV</sequence>
<evidence type="ECO:0000313" key="1">
    <source>
        <dbReference type="EMBL" id="CAE0388593.1"/>
    </source>
</evidence>
<accession>A0A7S3KRQ5</accession>
<dbReference type="AlphaFoldDB" id="A0A7S3KRQ5"/>
<proteinExistence type="predicted"/>